<dbReference type="RefSeq" id="XP_070896676.1">
    <property type="nucleotide sequence ID" value="XM_071036318.1"/>
</dbReference>
<dbReference type="Proteomes" id="UP001610444">
    <property type="component" value="Unassembled WGS sequence"/>
</dbReference>
<dbReference type="GeneID" id="98151482"/>
<keyword evidence="2" id="KW-1185">Reference proteome</keyword>
<proteinExistence type="predicted"/>
<comment type="caution">
    <text evidence="1">The sequence shown here is derived from an EMBL/GenBank/DDBJ whole genome shotgun (WGS) entry which is preliminary data.</text>
</comment>
<name>A0ABR4JZN8_9EURO</name>
<accession>A0ABR4JZN8</accession>
<protein>
    <submittedName>
        <fullName evidence="1">Uncharacterized protein</fullName>
    </submittedName>
</protein>
<dbReference type="EMBL" id="JBFXLR010000036">
    <property type="protein sequence ID" value="KAL2845542.1"/>
    <property type="molecule type" value="Genomic_DNA"/>
</dbReference>
<evidence type="ECO:0000313" key="1">
    <source>
        <dbReference type="EMBL" id="KAL2845542.1"/>
    </source>
</evidence>
<gene>
    <name evidence="1" type="ORF">BJX68DRAFT_132366</name>
</gene>
<reference evidence="1 2" key="1">
    <citation type="submission" date="2024-07" db="EMBL/GenBank/DDBJ databases">
        <title>Section-level genome sequencing and comparative genomics of Aspergillus sections Usti and Cavernicolus.</title>
        <authorList>
            <consortium name="Lawrence Berkeley National Laboratory"/>
            <person name="Nybo J.L."/>
            <person name="Vesth T.C."/>
            <person name="Theobald S."/>
            <person name="Frisvad J.C."/>
            <person name="Larsen T.O."/>
            <person name="Kjaerboelling I."/>
            <person name="Rothschild-Mancinelli K."/>
            <person name="Lyhne E.K."/>
            <person name="Kogle M.E."/>
            <person name="Barry K."/>
            <person name="Clum A."/>
            <person name="Na H."/>
            <person name="Ledsgaard L."/>
            <person name="Lin J."/>
            <person name="Lipzen A."/>
            <person name="Kuo A."/>
            <person name="Riley R."/>
            <person name="Mondo S."/>
            <person name="LaButti K."/>
            <person name="Haridas S."/>
            <person name="Pangalinan J."/>
            <person name="Salamov A.A."/>
            <person name="Simmons B.A."/>
            <person name="Magnuson J.K."/>
            <person name="Chen J."/>
            <person name="Drula E."/>
            <person name="Henrissat B."/>
            <person name="Wiebenga A."/>
            <person name="Lubbers R.J."/>
            <person name="Gomes A.C."/>
            <person name="Macurrencykelacurrency M.R."/>
            <person name="Stajich J."/>
            <person name="Grigoriev I.V."/>
            <person name="Mortensen U.H."/>
            <person name="De vries R.P."/>
            <person name="Baker S.E."/>
            <person name="Andersen M.R."/>
        </authorList>
    </citation>
    <scope>NUCLEOTIDE SEQUENCE [LARGE SCALE GENOMIC DNA]</scope>
    <source>
        <strain evidence="1 2">CBS 756.74</strain>
    </source>
</reference>
<sequence>MPAPLPSWGNGAVRFDPDLDSDIDRDLLLERRGMTLLMKDTWQPCTDLESELQARRALFEKWAAADQAFRDSYLDRVRAIGRNGDPAPRTLLDQTPFKRFVCVAEVDKDLHPDNYKRLLKILILCYMSRHLAPPPYKLGHAFQKWYRDDSNLPTFLQIPEQTTLDYSLSSIFLENADWRAIHTTRTGTVYFSGYMWYIIDQESLDTGRVKVVEFKCDGAVEAQAFIRPFNIWKFRSVADGLCWPLSELLEGSRLIPYYNTPLDLDIPLPDLLHGLKPEMGRHQHLFWGDREFFQKEIEDVAPGYLELEARGGEVEYNLDRLLKLGK</sequence>
<organism evidence="1 2">
    <name type="scientific">Aspergillus pseudodeflectus</name>
    <dbReference type="NCBI Taxonomy" id="176178"/>
    <lineage>
        <taxon>Eukaryota</taxon>
        <taxon>Fungi</taxon>
        <taxon>Dikarya</taxon>
        <taxon>Ascomycota</taxon>
        <taxon>Pezizomycotina</taxon>
        <taxon>Eurotiomycetes</taxon>
        <taxon>Eurotiomycetidae</taxon>
        <taxon>Eurotiales</taxon>
        <taxon>Aspergillaceae</taxon>
        <taxon>Aspergillus</taxon>
        <taxon>Aspergillus subgen. Nidulantes</taxon>
    </lineage>
</organism>
<evidence type="ECO:0000313" key="2">
    <source>
        <dbReference type="Proteomes" id="UP001610444"/>
    </source>
</evidence>